<evidence type="ECO:0000313" key="4">
    <source>
        <dbReference type="Proteomes" id="UP000823877"/>
    </source>
</evidence>
<feature type="domain" description="Calcineurin-like phosphoesterase" evidence="2">
    <location>
        <begin position="53"/>
        <end position="250"/>
    </location>
</feature>
<protein>
    <submittedName>
        <fullName evidence="3">Metallophosphoesterase</fullName>
    </submittedName>
</protein>
<name>A0A9D2S9W6_9FIRM</name>
<reference evidence="3" key="2">
    <citation type="submission" date="2021-04" db="EMBL/GenBank/DDBJ databases">
        <authorList>
            <person name="Gilroy R."/>
        </authorList>
    </citation>
    <scope>NUCLEOTIDE SEQUENCE</scope>
    <source>
        <strain evidence="3">CHK188-16595</strain>
    </source>
</reference>
<dbReference type="PANTHER" id="PTHR43143">
    <property type="entry name" value="METALLOPHOSPHOESTERASE, CALCINEURIN SUPERFAMILY"/>
    <property type="match status" value="1"/>
</dbReference>
<comment type="caution">
    <text evidence="3">The sequence shown here is derived from an EMBL/GenBank/DDBJ whole genome shotgun (WGS) entry which is preliminary data.</text>
</comment>
<dbReference type="PANTHER" id="PTHR43143:SF1">
    <property type="entry name" value="SERINE_THREONINE-PROTEIN PHOSPHATASE CPPED1"/>
    <property type="match status" value="1"/>
</dbReference>
<accession>A0A9D2S9W6</accession>
<keyword evidence="1" id="KW-1133">Transmembrane helix</keyword>
<dbReference type="Gene3D" id="3.60.21.10">
    <property type="match status" value="1"/>
</dbReference>
<dbReference type="SUPFAM" id="SSF56300">
    <property type="entry name" value="Metallo-dependent phosphatases"/>
    <property type="match status" value="1"/>
</dbReference>
<dbReference type="GO" id="GO:0016787">
    <property type="term" value="F:hydrolase activity"/>
    <property type="evidence" value="ECO:0007669"/>
    <property type="project" value="InterPro"/>
</dbReference>
<gene>
    <name evidence="3" type="ORF">IAA37_07100</name>
</gene>
<reference evidence="3" key="1">
    <citation type="journal article" date="2021" name="PeerJ">
        <title>Extensive microbial diversity within the chicken gut microbiome revealed by metagenomics and culture.</title>
        <authorList>
            <person name="Gilroy R."/>
            <person name="Ravi A."/>
            <person name="Getino M."/>
            <person name="Pursley I."/>
            <person name="Horton D.L."/>
            <person name="Alikhan N.F."/>
            <person name="Baker D."/>
            <person name="Gharbi K."/>
            <person name="Hall N."/>
            <person name="Watson M."/>
            <person name="Adriaenssens E.M."/>
            <person name="Foster-Nyarko E."/>
            <person name="Jarju S."/>
            <person name="Secka A."/>
            <person name="Antonio M."/>
            <person name="Oren A."/>
            <person name="Chaudhuri R.R."/>
            <person name="La Ragione R."/>
            <person name="Hildebrand F."/>
            <person name="Pallen M.J."/>
        </authorList>
    </citation>
    <scope>NUCLEOTIDE SEQUENCE</scope>
    <source>
        <strain evidence="3">CHK188-16595</strain>
    </source>
</reference>
<evidence type="ECO:0000256" key="1">
    <source>
        <dbReference type="SAM" id="Phobius"/>
    </source>
</evidence>
<keyword evidence="1" id="KW-0472">Membrane</keyword>
<dbReference type="InterPro" id="IPR029052">
    <property type="entry name" value="Metallo-depent_PP-like"/>
</dbReference>
<evidence type="ECO:0000259" key="2">
    <source>
        <dbReference type="Pfam" id="PF00149"/>
    </source>
</evidence>
<keyword evidence="1" id="KW-0812">Transmembrane</keyword>
<dbReference type="AlphaFoldDB" id="A0A9D2S9W6"/>
<dbReference type="Pfam" id="PF00149">
    <property type="entry name" value="Metallophos"/>
    <property type="match status" value="1"/>
</dbReference>
<dbReference type="InterPro" id="IPR051918">
    <property type="entry name" value="STPP_CPPED1"/>
</dbReference>
<proteinExistence type="predicted"/>
<dbReference type="EMBL" id="DWXN01000012">
    <property type="protein sequence ID" value="HJB75419.1"/>
    <property type="molecule type" value="Genomic_DNA"/>
</dbReference>
<sequence length="447" mass="50383">MSKKKKITMAILIAFAILIVAGVIILSVLYSSSSRSMINKTEIQEFQTDSADFKVAVISDTQLPPTEKQLAEDDTYLINLKKALTVMKNNQVDMILFAGDIGDLGTAFAFLTYEDAIDEVFGSDRPIIQNIMGNHDYWSKNVFTYRPHKAAYERVTGSSPWTHYVVNGYHFIGASPDTGSMQNGYKYTLKWLDSELQKAAADSNGKPIFVMTHNQPENTSYGSEDWGDKNLDSVFSKYPNVIDFSGHVHYSLLDERSIWQGAYTVINTQSLSYTEFEEGKENGTIPPDAETTPMGYIMDFTADSITIHRVNFADGDLGKEEKADKVWSFSLPYVNDGKYSFENRKAVNTAPEFTDTIGSANISEDKVILSFPAASDDDFVHSYKVVMDDRETKYYFSDFYNGIDDMNQTVDLELQLPAKGNHHFKIYAVDSWDEESKNCVEIDLDIQ</sequence>
<dbReference type="InterPro" id="IPR004843">
    <property type="entry name" value="Calcineurin-like_PHP"/>
</dbReference>
<evidence type="ECO:0000313" key="3">
    <source>
        <dbReference type="EMBL" id="HJB75419.1"/>
    </source>
</evidence>
<organism evidence="3 4">
    <name type="scientific">Candidatus Eubacterium faecale</name>
    <dbReference type="NCBI Taxonomy" id="2838568"/>
    <lineage>
        <taxon>Bacteria</taxon>
        <taxon>Bacillati</taxon>
        <taxon>Bacillota</taxon>
        <taxon>Clostridia</taxon>
        <taxon>Eubacteriales</taxon>
        <taxon>Eubacteriaceae</taxon>
        <taxon>Eubacterium</taxon>
    </lineage>
</organism>
<dbReference type="Proteomes" id="UP000823877">
    <property type="component" value="Unassembled WGS sequence"/>
</dbReference>
<feature type="transmembrane region" description="Helical" evidence="1">
    <location>
        <begin position="7"/>
        <end position="30"/>
    </location>
</feature>